<organism evidence="1 2">
    <name type="scientific">Sphingopyxis flava</name>
    <dbReference type="NCBI Taxonomy" id="1507287"/>
    <lineage>
        <taxon>Bacteria</taxon>
        <taxon>Pseudomonadati</taxon>
        <taxon>Pseudomonadota</taxon>
        <taxon>Alphaproteobacteria</taxon>
        <taxon>Sphingomonadales</taxon>
        <taxon>Sphingomonadaceae</taxon>
        <taxon>Sphingopyxis</taxon>
    </lineage>
</organism>
<keyword evidence="2" id="KW-1185">Reference proteome</keyword>
<dbReference type="AlphaFoldDB" id="A0A1T5BRN9"/>
<reference evidence="2" key="1">
    <citation type="submission" date="2017-02" db="EMBL/GenBank/DDBJ databases">
        <authorList>
            <person name="Varghese N."/>
            <person name="Submissions S."/>
        </authorList>
    </citation>
    <scope>NUCLEOTIDE SEQUENCE [LARGE SCALE GENOMIC DNA]</scope>
    <source>
        <strain evidence="2">R11H</strain>
    </source>
</reference>
<dbReference type="Proteomes" id="UP000190044">
    <property type="component" value="Unassembled WGS sequence"/>
</dbReference>
<name>A0A1T5BRN9_9SPHN</name>
<dbReference type="EMBL" id="FUYP01000007">
    <property type="protein sequence ID" value="SKB49845.1"/>
    <property type="molecule type" value="Genomic_DNA"/>
</dbReference>
<evidence type="ECO:0000313" key="1">
    <source>
        <dbReference type="EMBL" id="SKB49845.1"/>
    </source>
</evidence>
<sequence>MAVETIDVTPTWSGILPALLAAHENGTFEGRKIAQAELERMAAIADKYVAEHKED</sequence>
<evidence type="ECO:0000313" key="2">
    <source>
        <dbReference type="Proteomes" id="UP000190044"/>
    </source>
</evidence>
<proteinExistence type="predicted"/>
<accession>A0A1T5BRN9</accession>
<dbReference type="RefSeq" id="WP_176141540.1">
    <property type="nucleotide sequence ID" value="NZ_FUYP01000007.1"/>
</dbReference>
<protein>
    <submittedName>
        <fullName evidence="1">Uncharacterized protein</fullName>
    </submittedName>
</protein>
<gene>
    <name evidence="1" type="ORF">SAMN06295937_100782</name>
</gene>